<dbReference type="Pfam" id="PF00005">
    <property type="entry name" value="ABC_tran"/>
    <property type="match status" value="1"/>
</dbReference>
<dbReference type="InterPro" id="IPR003439">
    <property type="entry name" value="ABC_transporter-like_ATP-bd"/>
</dbReference>
<feature type="domain" description="ABC transporter" evidence="5">
    <location>
        <begin position="4"/>
        <end position="244"/>
    </location>
</feature>
<dbReference type="SMART" id="SM00382">
    <property type="entry name" value="AAA"/>
    <property type="match status" value="1"/>
</dbReference>
<keyword evidence="4 6" id="KW-0067">ATP-binding</keyword>
<dbReference type="GO" id="GO:0005524">
    <property type="term" value="F:ATP binding"/>
    <property type="evidence" value="ECO:0007669"/>
    <property type="project" value="UniProtKB-KW"/>
</dbReference>
<comment type="caution">
    <text evidence="6">The sequence shown here is derived from an EMBL/GenBank/DDBJ whole genome shotgun (WGS) entry which is preliminary data.</text>
</comment>
<protein>
    <submittedName>
        <fullName evidence="6">Putative ABC transport system ATP-binding protein</fullName>
    </submittedName>
</protein>
<evidence type="ECO:0000256" key="3">
    <source>
        <dbReference type="ARBA" id="ARBA00022741"/>
    </source>
</evidence>
<evidence type="ECO:0000256" key="4">
    <source>
        <dbReference type="ARBA" id="ARBA00022840"/>
    </source>
</evidence>
<evidence type="ECO:0000259" key="5">
    <source>
        <dbReference type="PROSITE" id="PS50893"/>
    </source>
</evidence>
<dbReference type="SUPFAM" id="SSF52540">
    <property type="entry name" value="P-loop containing nucleoside triphosphate hydrolases"/>
    <property type="match status" value="1"/>
</dbReference>
<dbReference type="PANTHER" id="PTHR42798">
    <property type="entry name" value="LIPOPROTEIN-RELEASING SYSTEM ATP-BINDING PROTEIN LOLD"/>
    <property type="match status" value="1"/>
</dbReference>
<dbReference type="EMBL" id="SMBP01000004">
    <property type="protein sequence ID" value="TCU62428.1"/>
    <property type="molecule type" value="Genomic_DNA"/>
</dbReference>
<name>A0A4R3TK00_9FIRM</name>
<dbReference type="CDD" id="cd03255">
    <property type="entry name" value="ABC_MJ0796_LolCDE_FtsE"/>
    <property type="match status" value="1"/>
</dbReference>
<sequence length="255" mass="28846">MTILALENVHKVYTSRLKSQHTHALDGVSMELEKGEFVAIMGESGSGKSTLLNLLACFDDTSEGAIYIQDKNIVAMKEEEKALYRREHIGFVFQDFSLLDSLSAEDNILLPCILSQKDLKEKRKYLQKLCHTLHIEDLLKRFPYELSGGQQQRVAIARALINEPDILLADEPSGALDSKSSMQLLELLCALQKQGQSILMVTHSPLAASYAQRVAFLKDGKIIQEIYSGEDNRETFYNRIVHMLSVQESRDLHEY</sequence>
<gene>
    <name evidence="6" type="ORF">EDD61_10466</name>
</gene>
<dbReference type="GO" id="GO:0098796">
    <property type="term" value="C:membrane protein complex"/>
    <property type="evidence" value="ECO:0007669"/>
    <property type="project" value="UniProtKB-ARBA"/>
</dbReference>
<reference evidence="6 7" key="1">
    <citation type="submission" date="2019-03" db="EMBL/GenBank/DDBJ databases">
        <title>Genomic Encyclopedia of Type Strains, Phase IV (KMG-IV): sequencing the most valuable type-strain genomes for metagenomic binning, comparative biology and taxonomic classification.</title>
        <authorList>
            <person name="Goeker M."/>
        </authorList>
    </citation>
    <scope>NUCLEOTIDE SEQUENCE [LARGE SCALE GENOMIC DNA]</scope>
    <source>
        <strain evidence="6 7">DSM 29481</strain>
    </source>
</reference>
<dbReference type="InterPro" id="IPR027417">
    <property type="entry name" value="P-loop_NTPase"/>
</dbReference>
<dbReference type="RefSeq" id="WP_008690257.1">
    <property type="nucleotide sequence ID" value="NZ_AP024510.1"/>
</dbReference>
<dbReference type="GeneID" id="73797048"/>
<evidence type="ECO:0000313" key="6">
    <source>
        <dbReference type="EMBL" id="TCU62428.1"/>
    </source>
</evidence>
<keyword evidence="3" id="KW-0547">Nucleotide-binding</keyword>
<keyword evidence="7" id="KW-1185">Reference proteome</keyword>
<dbReference type="FunFam" id="3.40.50.300:FF:000032">
    <property type="entry name" value="Export ABC transporter ATP-binding protein"/>
    <property type="match status" value="1"/>
</dbReference>
<dbReference type="PROSITE" id="PS50893">
    <property type="entry name" value="ABC_TRANSPORTER_2"/>
    <property type="match status" value="1"/>
</dbReference>
<keyword evidence="2" id="KW-0813">Transport</keyword>
<dbReference type="InterPro" id="IPR017871">
    <property type="entry name" value="ABC_transporter-like_CS"/>
</dbReference>
<dbReference type="PROSITE" id="PS00211">
    <property type="entry name" value="ABC_TRANSPORTER_1"/>
    <property type="match status" value="1"/>
</dbReference>
<evidence type="ECO:0000256" key="2">
    <source>
        <dbReference type="ARBA" id="ARBA00022448"/>
    </source>
</evidence>
<evidence type="ECO:0000313" key="7">
    <source>
        <dbReference type="Proteomes" id="UP000295773"/>
    </source>
</evidence>
<dbReference type="Gene3D" id="3.40.50.300">
    <property type="entry name" value="P-loop containing nucleotide triphosphate hydrolases"/>
    <property type="match status" value="1"/>
</dbReference>
<dbReference type="PANTHER" id="PTHR42798:SF7">
    <property type="entry name" value="ALPHA-D-RIBOSE 1-METHYLPHOSPHONATE 5-TRIPHOSPHATE SYNTHASE SUBUNIT PHNL"/>
    <property type="match status" value="1"/>
</dbReference>
<accession>A0A4R3TK00</accession>
<proteinExistence type="inferred from homology"/>
<organism evidence="6 7">
    <name type="scientific">Longicatena caecimuris</name>
    <dbReference type="NCBI Taxonomy" id="1796635"/>
    <lineage>
        <taxon>Bacteria</taxon>
        <taxon>Bacillati</taxon>
        <taxon>Bacillota</taxon>
        <taxon>Erysipelotrichia</taxon>
        <taxon>Erysipelotrichales</taxon>
        <taxon>Erysipelotrichaceae</taxon>
        <taxon>Longicatena</taxon>
    </lineage>
</organism>
<evidence type="ECO:0000256" key="1">
    <source>
        <dbReference type="ARBA" id="ARBA00005417"/>
    </source>
</evidence>
<dbReference type="GO" id="GO:0022857">
    <property type="term" value="F:transmembrane transporter activity"/>
    <property type="evidence" value="ECO:0007669"/>
    <property type="project" value="UniProtKB-ARBA"/>
</dbReference>
<dbReference type="Proteomes" id="UP000295773">
    <property type="component" value="Unassembled WGS sequence"/>
</dbReference>
<dbReference type="InterPro" id="IPR017911">
    <property type="entry name" value="MacB-like_ATP-bd"/>
</dbReference>
<comment type="similarity">
    <text evidence="1">Belongs to the ABC transporter superfamily.</text>
</comment>
<dbReference type="GO" id="GO:0016887">
    <property type="term" value="F:ATP hydrolysis activity"/>
    <property type="evidence" value="ECO:0007669"/>
    <property type="project" value="InterPro"/>
</dbReference>
<dbReference type="InterPro" id="IPR003593">
    <property type="entry name" value="AAA+_ATPase"/>
</dbReference>
<dbReference type="AlphaFoldDB" id="A0A4R3TK00"/>